<proteinExistence type="predicted"/>
<accession>A0A3E2HCE8</accession>
<evidence type="ECO:0000313" key="2">
    <source>
        <dbReference type="EMBL" id="RFU30822.1"/>
    </source>
</evidence>
<dbReference type="AlphaFoldDB" id="A0A3E2HCE8"/>
<dbReference type="Proteomes" id="UP000258309">
    <property type="component" value="Unassembled WGS sequence"/>
</dbReference>
<name>A0A3E2HCE8_SCYLI</name>
<evidence type="ECO:0000256" key="1">
    <source>
        <dbReference type="SAM" id="MobiDB-lite"/>
    </source>
</evidence>
<feature type="non-terminal residue" evidence="2">
    <location>
        <position position="90"/>
    </location>
</feature>
<keyword evidence="3" id="KW-1185">Reference proteome</keyword>
<feature type="non-terminal residue" evidence="2">
    <location>
        <position position="1"/>
    </location>
</feature>
<sequence>MSSNNQSQSSSNDVQPWQKVWSGDTDPTPGQFESIARKTQPGSQRPSASSIPLEAARKRTEPDISALGVKSEYTVVYNGETRTGPEPKDR</sequence>
<reference evidence="2 3" key="1">
    <citation type="submission" date="2018-05" db="EMBL/GenBank/DDBJ databases">
        <title>Draft genome sequence of Scytalidium lignicola DSM 105466, a ubiquitous saprotrophic fungus.</title>
        <authorList>
            <person name="Buettner E."/>
            <person name="Gebauer A.M."/>
            <person name="Hofrichter M."/>
            <person name="Liers C."/>
            <person name="Kellner H."/>
        </authorList>
    </citation>
    <scope>NUCLEOTIDE SEQUENCE [LARGE SCALE GENOMIC DNA]</scope>
    <source>
        <strain evidence="2 3">DSM 105466</strain>
    </source>
</reference>
<protein>
    <submittedName>
        <fullName evidence="2">Uncharacterized protein</fullName>
    </submittedName>
</protein>
<feature type="region of interest" description="Disordered" evidence="1">
    <location>
        <begin position="1"/>
        <end position="69"/>
    </location>
</feature>
<feature type="compositionally biased region" description="Low complexity" evidence="1">
    <location>
        <begin position="1"/>
        <end position="12"/>
    </location>
</feature>
<feature type="compositionally biased region" description="Polar residues" evidence="1">
    <location>
        <begin position="40"/>
        <end position="50"/>
    </location>
</feature>
<comment type="caution">
    <text evidence="2">The sequence shown here is derived from an EMBL/GenBank/DDBJ whole genome shotgun (WGS) entry which is preliminary data.</text>
</comment>
<organism evidence="2 3">
    <name type="scientific">Scytalidium lignicola</name>
    <name type="common">Hyphomycete</name>
    <dbReference type="NCBI Taxonomy" id="5539"/>
    <lineage>
        <taxon>Eukaryota</taxon>
        <taxon>Fungi</taxon>
        <taxon>Dikarya</taxon>
        <taxon>Ascomycota</taxon>
        <taxon>Pezizomycotina</taxon>
        <taxon>Leotiomycetes</taxon>
        <taxon>Leotiomycetes incertae sedis</taxon>
        <taxon>Scytalidium</taxon>
    </lineage>
</organism>
<dbReference type="EMBL" id="NCSJ02000090">
    <property type="protein sequence ID" value="RFU30822.1"/>
    <property type="molecule type" value="Genomic_DNA"/>
</dbReference>
<gene>
    <name evidence="2" type="ORF">B7463_g5475</name>
</gene>
<evidence type="ECO:0000313" key="3">
    <source>
        <dbReference type="Proteomes" id="UP000258309"/>
    </source>
</evidence>